<evidence type="ECO:0000313" key="3">
    <source>
        <dbReference type="Proteomes" id="UP000077726"/>
    </source>
</evidence>
<feature type="transmembrane region" description="Helical" evidence="1">
    <location>
        <begin position="66"/>
        <end position="86"/>
    </location>
</feature>
<dbReference type="Proteomes" id="UP000077726">
    <property type="component" value="Unassembled WGS sequence"/>
</dbReference>
<comment type="caution">
    <text evidence="2">The sequence shown here is derived from an EMBL/GenBank/DDBJ whole genome shotgun (WGS) entry which is preliminary data.</text>
</comment>
<dbReference type="STRING" id="1795832.A7Q00_00845"/>
<protein>
    <recommendedName>
        <fullName evidence="4">Yip1 domain-containing protein</fullName>
    </recommendedName>
</protein>
<evidence type="ECO:0008006" key="4">
    <source>
        <dbReference type="Google" id="ProtNLM"/>
    </source>
</evidence>
<reference evidence="3" key="1">
    <citation type="submission" date="2016-05" db="EMBL/GenBank/DDBJ databases">
        <title>Draft genome of Corynebacterium afermentans subsp. afermentans LCDC 88199T.</title>
        <authorList>
            <person name="Bernier A.-M."/>
            <person name="Bernard K."/>
        </authorList>
    </citation>
    <scope>NUCLEOTIDE SEQUENCE [LARGE SCALE GENOMIC DNA]</scope>
    <source>
        <strain evidence="3">NML130454</strain>
    </source>
</reference>
<dbReference type="EMBL" id="LXSQ01000003">
    <property type="protein sequence ID" value="OAM44865.1"/>
    <property type="molecule type" value="Genomic_DNA"/>
</dbReference>
<keyword evidence="1" id="KW-0812">Transmembrane</keyword>
<keyword evidence="1" id="KW-0472">Membrane</keyword>
<evidence type="ECO:0000313" key="2">
    <source>
        <dbReference type="EMBL" id="OAM44865.1"/>
    </source>
</evidence>
<accession>A0A1B6W1R1</accession>
<keyword evidence="3" id="KW-1185">Reference proteome</keyword>
<feature type="transmembrane region" description="Helical" evidence="1">
    <location>
        <begin position="153"/>
        <end position="179"/>
    </location>
</feature>
<keyword evidence="1" id="KW-1133">Transmembrane helix</keyword>
<dbReference type="AlphaFoldDB" id="A0A1B6W1R1"/>
<gene>
    <name evidence="2" type="ORF">A7Q00_00845</name>
</gene>
<feature type="transmembrane region" description="Helical" evidence="1">
    <location>
        <begin position="123"/>
        <end position="141"/>
    </location>
</feature>
<feature type="transmembrane region" description="Helical" evidence="1">
    <location>
        <begin position="98"/>
        <end position="117"/>
    </location>
</feature>
<name>A0A1B6W1R1_9NEIS</name>
<evidence type="ECO:0000256" key="1">
    <source>
        <dbReference type="SAM" id="Phobius"/>
    </source>
</evidence>
<sequence>MPPFHNQRLLAMYRLMSDAANLVRLRLRPAEEYTYPLLDCLGALVMVAAVNTAVRSSVLNGQYGMIAFVLSLNLVKWPVFAGVMTRLMGALGGRRQSLWGYTLLTEVLSLPALLLLYVPSLALLLQVWVAWAFAVGVMGYARLCGVRLWQVLLGYIASSCALMVTAMVMMLLFAAAGIINLTQLEQDMQQRWQQQMTAPQQQK</sequence>
<organism evidence="2 3">
    <name type="scientific">Eikenella halliae</name>
    <dbReference type="NCBI Taxonomy" id="1795832"/>
    <lineage>
        <taxon>Bacteria</taxon>
        <taxon>Pseudomonadati</taxon>
        <taxon>Pseudomonadota</taxon>
        <taxon>Betaproteobacteria</taxon>
        <taxon>Neisseriales</taxon>
        <taxon>Neisseriaceae</taxon>
        <taxon>Eikenella</taxon>
    </lineage>
</organism>
<proteinExistence type="predicted"/>